<evidence type="ECO:0000313" key="7">
    <source>
        <dbReference type="EMBL" id="KFN42961.1"/>
    </source>
</evidence>
<dbReference type="eggNOG" id="COG2010">
    <property type="taxonomic scope" value="Bacteria"/>
</dbReference>
<dbReference type="EMBL" id="AVCI01000007">
    <property type="protein sequence ID" value="KFN42961.1"/>
    <property type="molecule type" value="Genomic_DNA"/>
</dbReference>
<protein>
    <recommendedName>
        <fullName evidence="6">Cytochrome c domain-containing protein</fullName>
    </recommendedName>
</protein>
<keyword evidence="2 4" id="KW-0479">Metal-binding</keyword>
<gene>
    <name evidence="7" type="ORF">N789_12620</name>
</gene>
<feature type="region of interest" description="Disordered" evidence="5">
    <location>
        <begin position="160"/>
        <end position="254"/>
    </location>
</feature>
<dbReference type="STRING" id="1121015.GCA_000420545_02200"/>
<feature type="compositionally biased region" description="Basic and acidic residues" evidence="5">
    <location>
        <begin position="184"/>
        <end position="205"/>
    </location>
</feature>
<evidence type="ECO:0000256" key="1">
    <source>
        <dbReference type="ARBA" id="ARBA00022617"/>
    </source>
</evidence>
<accession>A0A091AUC4</accession>
<evidence type="ECO:0000313" key="8">
    <source>
        <dbReference type="Proteomes" id="UP000029385"/>
    </source>
</evidence>
<keyword evidence="3 4" id="KW-0408">Iron</keyword>
<name>A0A091AUC4_9GAMM</name>
<proteinExistence type="predicted"/>
<evidence type="ECO:0000259" key="6">
    <source>
        <dbReference type="PROSITE" id="PS51007"/>
    </source>
</evidence>
<dbReference type="PROSITE" id="PS51007">
    <property type="entry name" value="CYTC"/>
    <property type="match status" value="1"/>
</dbReference>
<dbReference type="Proteomes" id="UP000029385">
    <property type="component" value="Unassembled WGS sequence"/>
</dbReference>
<evidence type="ECO:0000256" key="2">
    <source>
        <dbReference type="ARBA" id="ARBA00022723"/>
    </source>
</evidence>
<keyword evidence="8" id="KW-1185">Reference proteome</keyword>
<comment type="caution">
    <text evidence="7">The sequence shown here is derived from an EMBL/GenBank/DDBJ whole genome shotgun (WGS) entry which is preliminary data.</text>
</comment>
<feature type="domain" description="Cytochrome c" evidence="6">
    <location>
        <begin position="67"/>
        <end position="153"/>
    </location>
</feature>
<organism evidence="7 8">
    <name type="scientific">Arenimonas oryziterrae DSM 21050 = YC6267</name>
    <dbReference type="NCBI Taxonomy" id="1121015"/>
    <lineage>
        <taxon>Bacteria</taxon>
        <taxon>Pseudomonadati</taxon>
        <taxon>Pseudomonadota</taxon>
        <taxon>Gammaproteobacteria</taxon>
        <taxon>Lysobacterales</taxon>
        <taxon>Lysobacteraceae</taxon>
        <taxon>Arenimonas</taxon>
    </lineage>
</organism>
<dbReference type="SUPFAM" id="SSF46626">
    <property type="entry name" value="Cytochrome c"/>
    <property type="match status" value="1"/>
</dbReference>
<keyword evidence="1 4" id="KW-0349">Heme</keyword>
<dbReference type="OrthoDB" id="9765171at2"/>
<dbReference type="AlphaFoldDB" id="A0A091AUC4"/>
<dbReference type="Pfam" id="PF13442">
    <property type="entry name" value="Cytochrome_CBB3"/>
    <property type="match status" value="1"/>
</dbReference>
<dbReference type="GO" id="GO:0020037">
    <property type="term" value="F:heme binding"/>
    <property type="evidence" value="ECO:0007669"/>
    <property type="project" value="InterPro"/>
</dbReference>
<evidence type="ECO:0000256" key="4">
    <source>
        <dbReference type="PROSITE-ProRule" id="PRU00433"/>
    </source>
</evidence>
<dbReference type="GO" id="GO:0046872">
    <property type="term" value="F:metal ion binding"/>
    <property type="evidence" value="ECO:0007669"/>
    <property type="project" value="UniProtKB-KW"/>
</dbReference>
<feature type="compositionally biased region" description="Low complexity" evidence="5">
    <location>
        <begin position="222"/>
        <end position="231"/>
    </location>
</feature>
<sequence length="254" mass="27334">MKTIRILVFFVLTAGIVGIAALGFGAYNPAADEQHSRIVYWLLQTLRERGVEVRTDKSAIPDLGNAETLRIGAGNYNAMCVGCHLKPGQTDSELHRGLYPQPPSLVAIGDHVAPERAFWIIKHGIKASGMPAWGKSMDDRSIWGLVAFLRTLPRLSPEDYHEAVERSGGHTHGAPGAAAHSQHHHESTEHGHDGHDSGIPEHQHNDNQPSHAGQLPLTATPAENNSSSAAHSHADETPATAPTAVEGNTHTHRP</sequence>
<dbReference type="RefSeq" id="WP_022969809.1">
    <property type="nucleotide sequence ID" value="NZ_ATVD01000004.1"/>
</dbReference>
<reference evidence="7 8" key="1">
    <citation type="submission" date="2013-09" db="EMBL/GenBank/DDBJ databases">
        <title>Genome sequencing of Arenimonas oryziterrae.</title>
        <authorList>
            <person name="Chen F."/>
            <person name="Wang G."/>
        </authorList>
    </citation>
    <scope>NUCLEOTIDE SEQUENCE [LARGE SCALE GENOMIC DNA]</scope>
    <source>
        <strain evidence="7 8">YC6267</strain>
    </source>
</reference>
<evidence type="ECO:0000256" key="3">
    <source>
        <dbReference type="ARBA" id="ARBA00023004"/>
    </source>
</evidence>
<dbReference type="PATRIC" id="fig|1121015.4.peg.1993"/>
<dbReference type="InterPro" id="IPR036909">
    <property type="entry name" value="Cyt_c-like_dom_sf"/>
</dbReference>
<evidence type="ECO:0000256" key="5">
    <source>
        <dbReference type="SAM" id="MobiDB-lite"/>
    </source>
</evidence>
<dbReference type="GO" id="GO:0009055">
    <property type="term" value="F:electron transfer activity"/>
    <property type="evidence" value="ECO:0007669"/>
    <property type="project" value="InterPro"/>
</dbReference>
<dbReference type="InterPro" id="IPR009056">
    <property type="entry name" value="Cyt_c-like_dom"/>
</dbReference>
<dbReference type="Gene3D" id="1.10.760.10">
    <property type="entry name" value="Cytochrome c-like domain"/>
    <property type="match status" value="1"/>
</dbReference>